<dbReference type="Pfam" id="PF01063">
    <property type="entry name" value="Aminotran_4"/>
    <property type="match status" value="1"/>
</dbReference>
<dbReference type="GO" id="GO:0008483">
    <property type="term" value="F:transaminase activity"/>
    <property type="evidence" value="ECO:0007669"/>
    <property type="project" value="UniProtKB-KW"/>
</dbReference>
<dbReference type="NCBIfam" id="NF006734">
    <property type="entry name" value="PRK09266.1"/>
    <property type="match status" value="1"/>
</dbReference>
<dbReference type="EMBL" id="CP080544">
    <property type="protein sequence ID" value="QYR52433.1"/>
    <property type="molecule type" value="Genomic_DNA"/>
</dbReference>
<organism evidence="1 2">
    <name type="scientific">Lysobacter soyae</name>
    <dbReference type="NCBI Taxonomy" id="2764185"/>
    <lineage>
        <taxon>Bacteria</taxon>
        <taxon>Pseudomonadati</taxon>
        <taxon>Pseudomonadota</taxon>
        <taxon>Gammaproteobacteria</taxon>
        <taxon>Lysobacterales</taxon>
        <taxon>Lysobacteraceae</taxon>
        <taxon>Lysobacter</taxon>
    </lineage>
</organism>
<keyword evidence="2" id="KW-1185">Reference proteome</keyword>
<dbReference type="Gene3D" id="3.30.470.10">
    <property type="match status" value="1"/>
</dbReference>
<evidence type="ECO:0000313" key="2">
    <source>
        <dbReference type="Proteomes" id="UP000824755"/>
    </source>
</evidence>
<dbReference type="SUPFAM" id="SSF56752">
    <property type="entry name" value="D-aminoacid aminotransferase-like PLP-dependent enzymes"/>
    <property type="match status" value="1"/>
</dbReference>
<dbReference type="InterPro" id="IPR043131">
    <property type="entry name" value="BCAT-like_N"/>
</dbReference>
<dbReference type="Gene3D" id="3.20.10.10">
    <property type="entry name" value="D-amino Acid Aminotransferase, subunit A, domain 2"/>
    <property type="match status" value="1"/>
</dbReference>
<accession>A0ABX8WPY3</accession>
<dbReference type="InterPro" id="IPR043132">
    <property type="entry name" value="BCAT-like_C"/>
</dbReference>
<dbReference type="InterPro" id="IPR001544">
    <property type="entry name" value="Aminotrans_IV"/>
</dbReference>
<keyword evidence="1" id="KW-0032">Aminotransferase</keyword>
<name>A0ABX8WPY3_9GAMM</name>
<dbReference type="InterPro" id="IPR036038">
    <property type="entry name" value="Aminotransferase-like"/>
</dbReference>
<dbReference type="RefSeq" id="WP_220379219.1">
    <property type="nucleotide sequence ID" value="NZ_CP080544.1"/>
</dbReference>
<keyword evidence="1" id="KW-0808">Transferase</keyword>
<dbReference type="Proteomes" id="UP000824755">
    <property type="component" value="Chromosome"/>
</dbReference>
<reference evidence="1 2" key="1">
    <citation type="submission" date="2021-08" db="EMBL/GenBank/DDBJ databases">
        <title>Lysobacter sp. strain CJ11 Genome sequencing and assembly.</title>
        <authorList>
            <person name="Kim I."/>
        </authorList>
    </citation>
    <scope>NUCLEOTIDE SEQUENCE [LARGE SCALE GENOMIC DNA]</scope>
    <source>
        <strain evidence="1 2">CJ11</strain>
    </source>
</reference>
<gene>
    <name evidence="1" type="ORF">H8L67_07450</name>
</gene>
<sequence length="260" mass="28650">MSAHYVSTHDTRALAINNYGHFTSFQVRGKRVRGLDLHMDRLRAAQAEIFGTALDEIRVRDAIHAAMDAEGLVDASVRVTCYDEHFDLARPLDARGQDVLVTVSPARASVSTPVRLKSVPFLRQNAELKHCGMFSQYMARRAAQMQGYDDAIFVDTMMNVSEGPTWSFVCFDGDTLFWPVTLALDSVTAQLISTSEVMEGKKQEFGTLALPTLGAYLSAFAINSSGIRPIASIDSYPFDEGLEALELLQLAVESQPLQPI</sequence>
<protein>
    <submittedName>
        <fullName evidence="1">Aminotransferase class IV</fullName>
    </submittedName>
</protein>
<evidence type="ECO:0000313" key="1">
    <source>
        <dbReference type="EMBL" id="QYR52433.1"/>
    </source>
</evidence>
<proteinExistence type="predicted"/>